<dbReference type="PROSITE" id="PS50071">
    <property type="entry name" value="HOMEOBOX_2"/>
    <property type="match status" value="1"/>
</dbReference>
<feature type="region of interest" description="Disordered" evidence="11">
    <location>
        <begin position="279"/>
        <end position="301"/>
    </location>
</feature>
<organism evidence="15 16">
    <name type="scientific">Helobdella robusta</name>
    <name type="common">Californian leech</name>
    <dbReference type="NCBI Taxonomy" id="6412"/>
    <lineage>
        <taxon>Eukaryota</taxon>
        <taxon>Metazoa</taxon>
        <taxon>Spiralia</taxon>
        <taxon>Lophotrochozoa</taxon>
        <taxon>Annelida</taxon>
        <taxon>Clitellata</taxon>
        <taxon>Hirudinea</taxon>
        <taxon>Rhynchobdellida</taxon>
        <taxon>Glossiphoniidae</taxon>
        <taxon>Helobdella</taxon>
    </lineage>
</organism>
<dbReference type="SUPFAM" id="SSF47413">
    <property type="entry name" value="lambda repressor-like DNA-binding domains"/>
    <property type="match status" value="1"/>
</dbReference>
<comment type="subcellular location">
    <subcellularLocation>
        <location evidence="1 8 9">Nucleus</location>
    </subcellularLocation>
</comment>
<evidence type="ECO:0000256" key="10">
    <source>
        <dbReference type="RuleBase" id="RU361194"/>
    </source>
</evidence>
<dbReference type="KEGG" id="hro:HELRODRAFT_189421"/>
<keyword evidence="3 8" id="KW-0238">DNA-binding</keyword>
<dbReference type="PANTHER" id="PTHR11636:SF5">
    <property type="entry name" value="POU DOMAIN MOTIF 3, ISOFORM F"/>
    <property type="match status" value="1"/>
</dbReference>
<feature type="compositionally biased region" description="Low complexity" evidence="11">
    <location>
        <begin position="359"/>
        <end position="369"/>
    </location>
</feature>
<keyword evidence="16" id="KW-1185">Reference proteome</keyword>
<dbReference type="Gene3D" id="1.10.10.60">
    <property type="entry name" value="Homeodomain-like"/>
    <property type="match status" value="1"/>
</dbReference>
<evidence type="ECO:0000256" key="7">
    <source>
        <dbReference type="ARBA" id="ARBA00061425"/>
    </source>
</evidence>
<comment type="similarity">
    <text evidence="7">Belongs to the POU transcription factor family. Class-6 subfamily.</text>
</comment>
<feature type="compositionally biased region" description="Polar residues" evidence="11">
    <location>
        <begin position="370"/>
        <end position="396"/>
    </location>
</feature>
<reference evidence="14 16" key="2">
    <citation type="journal article" date="2013" name="Nature">
        <title>Insights into bilaterian evolution from three spiralian genomes.</title>
        <authorList>
            <person name="Simakov O."/>
            <person name="Marletaz F."/>
            <person name="Cho S.J."/>
            <person name="Edsinger-Gonzales E."/>
            <person name="Havlak P."/>
            <person name="Hellsten U."/>
            <person name="Kuo D.H."/>
            <person name="Larsson T."/>
            <person name="Lv J."/>
            <person name="Arendt D."/>
            <person name="Savage R."/>
            <person name="Osoegawa K."/>
            <person name="de Jong P."/>
            <person name="Grimwood J."/>
            <person name="Chapman J.A."/>
            <person name="Shapiro H."/>
            <person name="Aerts A."/>
            <person name="Otillar R.P."/>
            <person name="Terry A.Y."/>
            <person name="Boore J.L."/>
            <person name="Grigoriev I.V."/>
            <person name="Lindberg D.R."/>
            <person name="Seaver E.C."/>
            <person name="Weisblat D.A."/>
            <person name="Putnam N.H."/>
            <person name="Rokhsar D.S."/>
        </authorList>
    </citation>
    <scope>NUCLEOTIDE SEQUENCE</scope>
</reference>
<dbReference type="PROSITE" id="PS51179">
    <property type="entry name" value="POU_3"/>
    <property type="match status" value="1"/>
</dbReference>
<proteinExistence type="inferred from homology"/>
<feature type="domain" description="POU-specific" evidence="13">
    <location>
        <begin position="417"/>
        <end position="491"/>
    </location>
</feature>
<dbReference type="Gene3D" id="1.10.260.40">
    <property type="entry name" value="lambda repressor-like DNA-binding domains"/>
    <property type="match status" value="1"/>
</dbReference>
<evidence type="ECO:0000313" key="16">
    <source>
        <dbReference type="Proteomes" id="UP000015101"/>
    </source>
</evidence>
<dbReference type="InterPro" id="IPR050255">
    <property type="entry name" value="POU_domain_TF"/>
</dbReference>
<dbReference type="HOGENOM" id="CLU_031423_0_0_1"/>
<evidence type="ECO:0000256" key="4">
    <source>
        <dbReference type="ARBA" id="ARBA00023155"/>
    </source>
</evidence>
<sequence>MIGITSMAEIDLEPCDSNGAMELNGDPIKLVHSAIIKQDVMLSCRNTSSPSINPLHNSPHRSINNHDSWGMSDLLESSKQDPLSSIFNQLTLPIAGSTALNNVNTTSHKTLNSSPYLTSNNNQNSNMNSNNNSINNNNNSNNIKNFIQQLTSGNNINHLKIRQQPLQIIHNTNNNINTTTTKVATSTTAPTINGSKSSIVPVRHLLIPVSNSNGLQQLISIPLSLAAGVGSQIQLLATSNGQLIVANLNNGSKNVENNDGRVGCTLIANKAVSTTTSLSSNAIQSHSSAPSTSSSTSCSSQHSDKPLLSQVICKNVENQAVPLNLSSTQLLQTLKLHLQQTSSIQKICKLATVPLSPSSTSSLSPSSSTNHISTTNGLNLSGTSHTSSTANHVGSSTPNINQLLPNLINGSKEGTVVDGVNLDEIREFAKHFKIRRLSLGLTQTQVGLALSATEGPSYSQSAICRFEKLDITPKSAQKIKPVLEKWMQEAEERYKSGVHNLTELIGNEPSKKRKRRTSFTPQALEVLNEYFERNSHPSGNEMSELSDRLNYEREVVRVWFCNKRQALKNTIKKMKSNDYIDGQSLLNGGGIRTLLVGSSTWDMFVAV</sequence>
<evidence type="ECO:0000256" key="2">
    <source>
        <dbReference type="ARBA" id="ARBA00023015"/>
    </source>
</evidence>
<evidence type="ECO:0000256" key="5">
    <source>
        <dbReference type="ARBA" id="ARBA00023163"/>
    </source>
</evidence>
<evidence type="ECO:0000256" key="1">
    <source>
        <dbReference type="ARBA" id="ARBA00004123"/>
    </source>
</evidence>
<gene>
    <name evidence="15" type="primary">20211265</name>
    <name evidence="14" type="ORF">HELRODRAFT_189421</name>
</gene>
<reference evidence="15" key="3">
    <citation type="submission" date="2015-06" db="UniProtKB">
        <authorList>
            <consortium name="EnsemblMetazoa"/>
        </authorList>
    </citation>
    <scope>IDENTIFICATION</scope>
</reference>
<dbReference type="CTD" id="20211265"/>
<dbReference type="STRING" id="6412.T1FR18"/>
<dbReference type="GO" id="GO:0000978">
    <property type="term" value="F:RNA polymerase II cis-regulatory region sequence-specific DNA binding"/>
    <property type="evidence" value="ECO:0000318"/>
    <property type="project" value="GO_Central"/>
</dbReference>
<feature type="compositionally biased region" description="Polar residues" evidence="11">
    <location>
        <begin position="105"/>
        <end position="118"/>
    </location>
</feature>
<dbReference type="InterPro" id="IPR013847">
    <property type="entry name" value="POU"/>
</dbReference>
<dbReference type="SMART" id="SM00352">
    <property type="entry name" value="POU"/>
    <property type="match status" value="1"/>
</dbReference>
<dbReference type="FunCoup" id="T1FR18">
    <property type="interactions" value="11"/>
</dbReference>
<feature type="domain" description="Homeobox" evidence="12">
    <location>
        <begin position="510"/>
        <end position="570"/>
    </location>
</feature>
<dbReference type="InterPro" id="IPR001356">
    <property type="entry name" value="HD"/>
</dbReference>
<evidence type="ECO:0000256" key="3">
    <source>
        <dbReference type="ARBA" id="ARBA00023125"/>
    </source>
</evidence>
<feature type="DNA-binding region" description="Homeobox" evidence="8">
    <location>
        <begin position="512"/>
        <end position="571"/>
    </location>
</feature>
<accession>T1FR18</accession>
<dbReference type="GeneID" id="20211265"/>
<protein>
    <recommendedName>
        <fullName evidence="10">POU domain protein</fullName>
    </recommendedName>
</protein>
<evidence type="ECO:0000259" key="12">
    <source>
        <dbReference type="PROSITE" id="PS50071"/>
    </source>
</evidence>
<dbReference type="AlphaFoldDB" id="T1FR18"/>
<dbReference type="InterPro" id="IPR010982">
    <property type="entry name" value="Lambda_DNA-bd_dom_sf"/>
</dbReference>
<evidence type="ECO:0000256" key="9">
    <source>
        <dbReference type="RuleBase" id="RU000682"/>
    </source>
</evidence>
<dbReference type="InterPro" id="IPR000327">
    <property type="entry name" value="POU_dom"/>
</dbReference>
<feature type="compositionally biased region" description="Low complexity" evidence="11">
    <location>
        <begin position="284"/>
        <end position="301"/>
    </location>
</feature>
<dbReference type="EMBL" id="AMQM01001646">
    <property type="status" value="NOT_ANNOTATED_CDS"/>
    <property type="molecule type" value="Genomic_DNA"/>
</dbReference>
<keyword evidence="2" id="KW-0805">Transcription regulation</keyword>
<feature type="region of interest" description="Disordered" evidence="11">
    <location>
        <begin position="359"/>
        <end position="396"/>
    </location>
</feature>
<dbReference type="SMART" id="SM00389">
    <property type="entry name" value="HOX"/>
    <property type="match status" value="1"/>
</dbReference>
<dbReference type="PROSITE" id="PS00465">
    <property type="entry name" value="POU_2"/>
    <property type="match status" value="1"/>
</dbReference>
<evidence type="ECO:0000313" key="14">
    <source>
        <dbReference type="EMBL" id="ESN94530.1"/>
    </source>
</evidence>
<keyword evidence="6 8" id="KW-0539">Nucleus</keyword>
<evidence type="ECO:0000256" key="6">
    <source>
        <dbReference type="ARBA" id="ARBA00023242"/>
    </source>
</evidence>
<dbReference type="PANTHER" id="PTHR11636">
    <property type="entry name" value="POU DOMAIN"/>
    <property type="match status" value="1"/>
</dbReference>
<dbReference type="OMA" id="NNINNCH"/>
<dbReference type="GO" id="GO:0000981">
    <property type="term" value="F:DNA-binding transcription factor activity, RNA polymerase II-specific"/>
    <property type="evidence" value="ECO:0000318"/>
    <property type="project" value="GO_Central"/>
</dbReference>
<dbReference type="EnsemblMetazoa" id="HelroT189421">
    <property type="protein sequence ID" value="HelroP189421"/>
    <property type="gene ID" value="HelroG189421"/>
</dbReference>
<name>T1FR18_HELRO</name>
<keyword evidence="5 10" id="KW-0804">Transcription</keyword>
<dbReference type="GO" id="GO:0006357">
    <property type="term" value="P:regulation of transcription by RNA polymerase II"/>
    <property type="evidence" value="ECO:0000318"/>
    <property type="project" value="GO_Central"/>
</dbReference>
<evidence type="ECO:0000256" key="8">
    <source>
        <dbReference type="PROSITE-ProRule" id="PRU00108"/>
    </source>
</evidence>
<evidence type="ECO:0000256" key="11">
    <source>
        <dbReference type="SAM" id="MobiDB-lite"/>
    </source>
</evidence>
<dbReference type="Pfam" id="PF00046">
    <property type="entry name" value="Homeodomain"/>
    <property type="match status" value="1"/>
</dbReference>
<dbReference type="SUPFAM" id="SSF46689">
    <property type="entry name" value="Homeodomain-like"/>
    <property type="match status" value="1"/>
</dbReference>
<dbReference type="InParanoid" id="T1FR18"/>
<feature type="region of interest" description="Disordered" evidence="11">
    <location>
        <begin position="105"/>
        <end position="140"/>
    </location>
</feature>
<keyword evidence="4 8" id="KW-0371">Homeobox</keyword>
<dbReference type="CDD" id="cd00086">
    <property type="entry name" value="homeodomain"/>
    <property type="match status" value="1"/>
</dbReference>
<dbReference type="Proteomes" id="UP000015101">
    <property type="component" value="Unassembled WGS sequence"/>
</dbReference>
<evidence type="ECO:0000259" key="13">
    <source>
        <dbReference type="PROSITE" id="PS51179"/>
    </source>
</evidence>
<dbReference type="OrthoDB" id="10066259at2759"/>
<dbReference type="Pfam" id="PF00157">
    <property type="entry name" value="Pou"/>
    <property type="match status" value="1"/>
</dbReference>
<dbReference type="PRINTS" id="PR00028">
    <property type="entry name" value="POUDOMAIN"/>
</dbReference>
<dbReference type="RefSeq" id="XP_009027584.1">
    <property type="nucleotide sequence ID" value="XM_009029336.1"/>
</dbReference>
<dbReference type="PROSITE" id="PS00035">
    <property type="entry name" value="POU_1"/>
    <property type="match status" value="1"/>
</dbReference>
<dbReference type="EMBL" id="KB097571">
    <property type="protein sequence ID" value="ESN94530.1"/>
    <property type="molecule type" value="Genomic_DNA"/>
</dbReference>
<reference evidence="16" key="1">
    <citation type="submission" date="2012-12" db="EMBL/GenBank/DDBJ databases">
        <authorList>
            <person name="Hellsten U."/>
            <person name="Grimwood J."/>
            <person name="Chapman J.A."/>
            <person name="Shapiro H."/>
            <person name="Aerts A."/>
            <person name="Otillar R.P."/>
            <person name="Terry A.Y."/>
            <person name="Boore J.L."/>
            <person name="Simakov O."/>
            <person name="Marletaz F."/>
            <person name="Cho S.-J."/>
            <person name="Edsinger-Gonzales E."/>
            <person name="Havlak P."/>
            <person name="Kuo D.-H."/>
            <person name="Larsson T."/>
            <person name="Lv J."/>
            <person name="Arendt D."/>
            <person name="Savage R."/>
            <person name="Osoegawa K."/>
            <person name="de Jong P."/>
            <person name="Lindberg D.R."/>
            <person name="Seaver E.C."/>
            <person name="Weisblat D.A."/>
            <person name="Putnam N.H."/>
            <person name="Grigoriev I.V."/>
            <person name="Rokhsar D.S."/>
        </authorList>
    </citation>
    <scope>NUCLEOTIDE SEQUENCE</scope>
</reference>
<dbReference type="FunFam" id="1.10.10.60:FF:000051">
    <property type="entry name" value="POU domain protein"/>
    <property type="match status" value="1"/>
</dbReference>
<dbReference type="GO" id="GO:0005634">
    <property type="term" value="C:nucleus"/>
    <property type="evidence" value="ECO:0007669"/>
    <property type="project" value="UniProtKB-SubCell"/>
</dbReference>
<dbReference type="InterPro" id="IPR009057">
    <property type="entry name" value="Homeodomain-like_sf"/>
</dbReference>
<feature type="compositionally biased region" description="Low complexity" evidence="11">
    <location>
        <begin position="119"/>
        <end position="140"/>
    </location>
</feature>
<evidence type="ECO:0000313" key="15">
    <source>
        <dbReference type="EnsemblMetazoa" id="HelroP189421"/>
    </source>
</evidence>
<dbReference type="eggNOG" id="KOG3802">
    <property type="taxonomic scope" value="Eukaryota"/>
</dbReference>